<comment type="similarity">
    <text evidence="3 22">Belongs to the protein kinase superfamily. RIO-type Ser/Thr kinase family.</text>
</comment>
<dbReference type="GO" id="GO:0042254">
    <property type="term" value="P:ribosome biogenesis"/>
    <property type="evidence" value="ECO:0007669"/>
    <property type="project" value="UniProtKB-KW"/>
</dbReference>
<keyword evidence="9" id="KW-0399">Innate immunity</keyword>
<keyword evidence="15 22" id="KW-0460">Magnesium</keyword>
<evidence type="ECO:0000256" key="7">
    <source>
        <dbReference type="ARBA" id="ARBA00022527"/>
    </source>
</evidence>
<dbReference type="SMART" id="SM00090">
    <property type="entry name" value="RIO"/>
    <property type="match status" value="1"/>
</dbReference>
<evidence type="ECO:0000256" key="16">
    <source>
        <dbReference type="ARBA" id="ARBA00022859"/>
    </source>
</evidence>
<evidence type="ECO:0000256" key="18">
    <source>
        <dbReference type="ARBA" id="ARBA00047899"/>
    </source>
</evidence>
<evidence type="ECO:0000313" key="24">
    <source>
        <dbReference type="EMBL" id="JAV47827.1"/>
    </source>
</evidence>
<evidence type="ECO:0000256" key="6">
    <source>
        <dbReference type="ARBA" id="ARBA00022517"/>
    </source>
</evidence>
<keyword evidence="17" id="KW-0051">Antiviral defense</keyword>
<comment type="cofactor">
    <cofactor evidence="1 22">
        <name>Mg(2+)</name>
        <dbReference type="ChEBI" id="CHEBI:18420"/>
    </cofactor>
</comment>
<dbReference type="InterPro" id="IPR017406">
    <property type="entry name" value="Ser/Thr_kinase_Rio3"/>
</dbReference>
<evidence type="ECO:0000256" key="15">
    <source>
        <dbReference type="ARBA" id="ARBA00022842"/>
    </source>
</evidence>
<evidence type="ECO:0000256" key="14">
    <source>
        <dbReference type="ARBA" id="ARBA00022840"/>
    </source>
</evidence>
<dbReference type="Gene3D" id="1.10.510.10">
    <property type="entry name" value="Transferase(Phosphotransferase) domain 1"/>
    <property type="match status" value="1"/>
</dbReference>
<dbReference type="GO" id="GO:0106310">
    <property type="term" value="F:protein serine kinase activity"/>
    <property type="evidence" value="ECO:0007669"/>
    <property type="project" value="RHEA"/>
</dbReference>
<comment type="subunit">
    <text evidence="20">Interacts with CASP10. Interacts with IRF3; RIOK3 probably mediates the interaction of TBK1 with IRF3. Associated with 40S pre-ribosomal particles.</text>
</comment>
<proteinExistence type="inferred from homology"/>
<keyword evidence="6" id="KW-0690">Ribosome biogenesis</keyword>
<name>A0A1W7R9K7_9SCOR</name>
<keyword evidence="10 22" id="KW-0808">Transferase</keyword>
<keyword evidence="7 22" id="KW-0723">Serine/threonine-protein kinase</keyword>
<keyword evidence="11 22" id="KW-0479">Metal-binding</keyword>
<comment type="catalytic activity">
    <reaction evidence="18 22">
        <text>L-threonyl-[protein] + ATP = O-phospho-L-threonyl-[protein] + ADP + H(+)</text>
        <dbReference type="Rhea" id="RHEA:46608"/>
        <dbReference type="Rhea" id="RHEA-COMP:11060"/>
        <dbReference type="Rhea" id="RHEA-COMP:11605"/>
        <dbReference type="ChEBI" id="CHEBI:15378"/>
        <dbReference type="ChEBI" id="CHEBI:30013"/>
        <dbReference type="ChEBI" id="CHEBI:30616"/>
        <dbReference type="ChEBI" id="CHEBI:61977"/>
        <dbReference type="ChEBI" id="CHEBI:456216"/>
        <dbReference type="EC" id="2.7.11.1"/>
    </reaction>
</comment>
<dbReference type="GO" id="GO:0004674">
    <property type="term" value="F:protein serine/threonine kinase activity"/>
    <property type="evidence" value="ECO:0007669"/>
    <property type="project" value="UniProtKB-UniRule"/>
</dbReference>
<dbReference type="GO" id="GO:0051607">
    <property type="term" value="P:defense response to virus"/>
    <property type="evidence" value="ECO:0007669"/>
    <property type="project" value="UniProtKB-KW"/>
</dbReference>
<keyword evidence="8" id="KW-0597">Phosphoprotein</keyword>
<evidence type="ECO:0000256" key="2">
    <source>
        <dbReference type="ARBA" id="ARBA00004496"/>
    </source>
</evidence>
<dbReference type="EC" id="2.7.11.1" evidence="4 22"/>
<comment type="subcellular location">
    <subcellularLocation>
        <location evidence="2">Cytoplasm</location>
    </subcellularLocation>
</comment>
<evidence type="ECO:0000256" key="1">
    <source>
        <dbReference type="ARBA" id="ARBA00001946"/>
    </source>
</evidence>
<keyword evidence="14" id="KW-0067">ATP-binding</keyword>
<evidence type="ECO:0000259" key="23">
    <source>
        <dbReference type="SMART" id="SM00090"/>
    </source>
</evidence>
<accession>A0A1W7R9K7</accession>
<dbReference type="GO" id="GO:0045087">
    <property type="term" value="P:innate immune response"/>
    <property type="evidence" value="ECO:0007669"/>
    <property type="project" value="UniProtKB-KW"/>
</dbReference>
<organism evidence="24">
    <name type="scientific">Hadrurus spadix</name>
    <dbReference type="NCBI Taxonomy" id="141984"/>
    <lineage>
        <taxon>Eukaryota</taxon>
        <taxon>Metazoa</taxon>
        <taxon>Ecdysozoa</taxon>
        <taxon>Arthropoda</taxon>
        <taxon>Chelicerata</taxon>
        <taxon>Arachnida</taxon>
        <taxon>Scorpiones</taxon>
        <taxon>Iurida</taxon>
        <taxon>Iuroidea</taxon>
        <taxon>Hadrurus</taxon>
    </lineage>
</organism>
<feature type="domain" description="RIO kinase" evidence="23">
    <location>
        <begin position="239"/>
        <end position="482"/>
    </location>
</feature>
<evidence type="ECO:0000256" key="3">
    <source>
        <dbReference type="ARBA" id="ARBA00009196"/>
    </source>
</evidence>
<dbReference type="Gene3D" id="3.30.200.20">
    <property type="entry name" value="Phosphorylase Kinase, domain 1"/>
    <property type="match status" value="1"/>
</dbReference>
<evidence type="ECO:0000256" key="11">
    <source>
        <dbReference type="ARBA" id="ARBA00022723"/>
    </source>
</evidence>
<dbReference type="InterPro" id="IPR018934">
    <property type="entry name" value="RIO_dom"/>
</dbReference>
<dbReference type="PANTHER" id="PTHR45723">
    <property type="entry name" value="SERINE/THREONINE-PROTEIN KINASE RIO1"/>
    <property type="match status" value="1"/>
</dbReference>
<dbReference type="FunFam" id="1.10.510.10:FF:000254">
    <property type="entry name" value="Serine/threonine-protein kinase RIO3"/>
    <property type="match status" value="1"/>
</dbReference>
<evidence type="ECO:0000256" key="22">
    <source>
        <dbReference type="PIRNR" id="PIRNR038146"/>
    </source>
</evidence>
<dbReference type="AlphaFoldDB" id="A0A1W7R9K7"/>
<evidence type="ECO:0000256" key="19">
    <source>
        <dbReference type="ARBA" id="ARBA00048679"/>
    </source>
</evidence>
<dbReference type="GO" id="GO:0005524">
    <property type="term" value="F:ATP binding"/>
    <property type="evidence" value="ECO:0007669"/>
    <property type="project" value="UniProtKB-UniRule"/>
</dbReference>
<keyword evidence="13 22" id="KW-0418">Kinase</keyword>
<evidence type="ECO:0000256" key="17">
    <source>
        <dbReference type="ARBA" id="ARBA00023118"/>
    </source>
</evidence>
<dbReference type="CDD" id="cd05146">
    <property type="entry name" value="RIO3_euk"/>
    <property type="match status" value="1"/>
</dbReference>
<dbReference type="InterPro" id="IPR011009">
    <property type="entry name" value="Kinase-like_dom_sf"/>
</dbReference>
<sequence>MESTEIELPPSLPSLDRPSLPVIPSQTAAVKACPWGKVPPPPVTVSFVDVMSEQLIHSLKEEDDKAIKAHEKQIEDHCELLTEDTDCSSDLFLAQLLQREYDLEHDAMLAAQERKYNAGSKVSVSFNKYRCVPSNMLSDDDDLDDDQDDPKRHQDLFERAEKMSPTIGKNGISRKGNVITTKHDSVICGRRNAHRLMEFPPGIVTGDGGGFDMKLSNNVYNKLKTHSMNEARRSHRVHEKKDKSTAEQAVDEKTRLILYKFIEQGLLESINGCISTGKESCIFHALGGQNDKNSVPKECAIKVFKTTLNEFKNRDQYIKDDYRFKDRFDKQNPRKVIHMWSEKEMHNLQRMRRAGLLCPEVVALRKHALVMSFIGNNGTPAPKLKEAKLSIHDLSDAYVQTVEIMKRMYKCCRLVHADLSQYNLLWHNGQVWVIDVSQSVEPNHPQGLEFLYRDCRNITEYFKRQFLPDVMTAEALFKEVSDITLPGEGLELISQIQGYERKRKWETEKSADMDSFEALYNHVKDQQKVANKDTHLSNCTGGTDAE</sequence>
<evidence type="ECO:0000256" key="12">
    <source>
        <dbReference type="ARBA" id="ARBA00022741"/>
    </source>
</evidence>
<dbReference type="SUPFAM" id="SSF56112">
    <property type="entry name" value="Protein kinase-like (PK-like)"/>
    <property type="match status" value="1"/>
</dbReference>
<evidence type="ECO:0000256" key="21">
    <source>
        <dbReference type="ARBA" id="ARBA00068351"/>
    </source>
</evidence>
<dbReference type="GO" id="GO:0046872">
    <property type="term" value="F:metal ion binding"/>
    <property type="evidence" value="ECO:0007669"/>
    <property type="project" value="UniProtKB-UniRule"/>
</dbReference>
<dbReference type="Pfam" id="PF01163">
    <property type="entry name" value="RIO1"/>
    <property type="match status" value="1"/>
</dbReference>
<keyword evidence="5" id="KW-0963">Cytoplasm</keyword>
<evidence type="ECO:0000256" key="5">
    <source>
        <dbReference type="ARBA" id="ARBA00022490"/>
    </source>
</evidence>
<dbReference type="GO" id="GO:0005737">
    <property type="term" value="C:cytoplasm"/>
    <property type="evidence" value="ECO:0007669"/>
    <property type="project" value="UniProtKB-SubCell"/>
</dbReference>
<comment type="catalytic activity">
    <reaction evidence="19 22">
        <text>L-seryl-[protein] + ATP = O-phospho-L-seryl-[protein] + ADP + H(+)</text>
        <dbReference type="Rhea" id="RHEA:17989"/>
        <dbReference type="Rhea" id="RHEA-COMP:9863"/>
        <dbReference type="Rhea" id="RHEA-COMP:11604"/>
        <dbReference type="ChEBI" id="CHEBI:15378"/>
        <dbReference type="ChEBI" id="CHEBI:29999"/>
        <dbReference type="ChEBI" id="CHEBI:30616"/>
        <dbReference type="ChEBI" id="CHEBI:83421"/>
        <dbReference type="ChEBI" id="CHEBI:456216"/>
        <dbReference type="EC" id="2.7.11.1"/>
    </reaction>
</comment>
<protein>
    <recommendedName>
        <fullName evidence="21 22">Serine/threonine-protein kinase RIO3</fullName>
        <ecNumber evidence="4 22">2.7.11.1</ecNumber>
    </recommendedName>
</protein>
<evidence type="ECO:0000256" key="9">
    <source>
        <dbReference type="ARBA" id="ARBA00022588"/>
    </source>
</evidence>
<dbReference type="FunFam" id="3.30.200.20:FF:000200">
    <property type="entry name" value="Serine/threonine-protein kinase RIO3"/>
    <property type="match status" value="1"/>
</dbReference>
<keyword evidence="12 22" id="KW-0547">Nucleotide-binding</keyword>
<dbReference type="PIRSF" id="PIRSF038146">
    <property type="entry name" value="Ser/Thr_PK_RIO3"/>
    <property type="match status" value="1"/>
</dbReference>
<evidence type="ECO:0000256" key="8">
    <source>
        <dbReference type="ARBA" id="ARBA00022553"/>
    </source>
</evidence>
<dbReference type="InterPro" id="IPR051272">
    <property type="entry name" value="RIO-type_Ser/Thr_kinase"/>
</dbReference>
<keyword evidence="16" id="KW-0391">Immunity</keyword>
<evidence type="ECO:0000256" key="13">
    <source>
        <dbReference type="ARBA" id="ARBA00022777"/>
    </source>
</evidence>
<dbReference type="EMBL" id="GFAH01000562">
    <property type="protein sequence ID" value="JAV47827.1"/>
    <property type="molecule type" value="Transcribed_RNA"/>
</dbReference>
<evidence type="ECO:0000256" key="4">
    <source>
        <dbReference type="ARBA" id="ARBA00012513"/>
    </source>
</evidence>
<dbReference type="InterPro" id="IPR000687">
    <property type="entry name" value="RIO_kinase"/>
</dbReference>
<reference evidence="24" key="1">
    <citation type="submission" date="2016-11" db="EMBL/GenBank/DDBJ databases">
        <title>Venom-gland transcriptomics and venom proteomics of the black-back scorpion (Hadrurus spadix) reveal detectability challenges and an unexplored realm of animal toxin diversity.</title>
        <authorList>
            <person name="Rokyta D.R."/>
            <person name="Ward M.J."/>
        </authorList>
    </citation>
    <scope>NUCLEOTIDE SEQUENCE</scope>
    <source>
        <tissue evidence="24">Venom gland</tissue>
    </source>
</reference>
<evidence type="ECO:0000256" key="20">
    <source>
        <dbReference type="ARBA" id="ARBA00064322"/>
    </source>
</evidence>
<evidence type="ECO:0000256" key="10">
    <source>
        <dbReference type="ARBA" id="ARBA00022679"/>
    </source>
</evidence>